<feature type="binding site" evidence="8">
    <location>
        <position position="206"/>
    </location>
    <ligand>
        <name>Mg(2+)</name>
        <dbReference type="ChEBI" id="CHEBI:18420"/>
    </ligand>
</feature>
<dbReference type="SUPFAM" id="SSF56784">
    <property type="entry name" value="HAD-like"/>
    <property type="match status" value="1"/>
</dbReference>
<dbReference type="GO" id="GO:0016791">
    <property type="term" value="F:phosphatase activity"/>
    <property type="evidence" value="ECO:0007669"/>
    <property type="project" value="TreeGrafter"/>
</dbReference>
<dbReference type="InterPro" id="IPR023214">
    <property type="entry name" value="HAD_sf"/>
</dbReference>
<evidence type="ECO:0000256" key="8">
    <source>
        <dbReference type="PIRSR" id="PIRSR000915-3"/>
    </source>
</evidence>
<name>A0AB39HM60_9BACI</name>
<organism evidence="9">
    <name type="scientific">Ornithinibacillus sp. 4-3</name>
    <dbReference type="NCBI Taxonomy" id="3231488"/>
    <lineage>
        <taxon>Bacteria</taxon>
        <taxon>Bacillati</taxon>
        <taxon>Bacillota</taxon>
        <taxon>Bacilli</taxon>
        <taxon>Bacillales</taxon>
        <taxon>Bacillaceae</taxon>
        <taxon>Ornithinibacillus</taxon>
    </lineage>
</organism>
<dbReference type="GO" id="GO:0046872">
    <property type="term" value="F:metal ion binding"/>
    <property type="evidence" value="ECO:0007669"/>
    <property type="project" value="UniProtKB-KW"/>
</dbReference>
<dbReference type="NCBIfam" id="TIGR01457">
    <property type="entry name" value="HAD-SF-IIA-hyp2"/>
    <property type="match status" value="1"/>
</dbReference>
<dbReference type="SFLD" id="SFLDS00003">
    <property type="entry name" value="Haloacid_Dehalogenase"/>
    <property type="match status" value="1"/>
</dbReference>
<dbReference type="AlphaFoldDB" id="A0AB39HM60"/>
<evidence type="ECO:0000256" key="6">
    <source>
        <dbReference type="PIRSR" id="PIRSR000915-1"/>
    </source>
</evidence>
<feature type="binding site" evidence="8">
    <location>
        <position position="10"/>
    </location>
    <ligand>
        <name>Mg(2+)</name>
        <dbReference type="ChEBI" id="CHEBI:18420"/>
    </ligand>
</feature>
<dbReference type="NCBIfam" id="TIGR01460">
    <property type="entry name" value="HAD-SF-IIA"/>
    <property type="match status" value="1"/>
</dbReference>
<dbReference type="Pfam" id="PF13242">
    <property type="entry name" value="Hydrolase_like"/>
    <property type="match status" value="1"/>
</dbReference>
<dbReference type="EMBL" id="CP162599">
    <property type="protein sequence ID" value="XDK31747.1"/>
    <property type="molecule type" value="Genomic_DNA"/>
</dbReference>
<protein>
    <recommendedName>
        <fullName evidence="5">Acid sugar phosphatase</fullName>
        <ecNumber evidence="5">3.1.3.-</ecNumber>
    </recommendedName>
</protein>
<evidence type="ECO:0000256" key="2">
    <source>
        <dbReference type="ARBA" id="ARBA00022723"/>
    </source>
</evidence>
<evidence type="ECO:0000313" key="9">
    <source>
        <dbReference type="EMBL" id="XDK31747.1"/>
    </source>
</evidence>
<dbReference type="InterPro" id="IPR036412">
    <property type="entry name" value="HAD-like_sf"/>
</dbReference>
<dbReference type="PANTHER" id="PTHR19288:SF46">
    <property type="entry name" value="HALOACID DEHALOGENASE-LIKE HYDROLASE DOMAIN-CONTAINING PROTEIN 2"/>
    <property type="match status" value="1"/>
</dbReference>
<accession>A0AB39HM60</accession>
<proteinExistence type="inferred from homology"/>
<evidence type="ECO:0000256" key="1">
    <source>
        <dbReference type="ARBA" id="ARBA00006696"/>
    </source>
</evidence>
<evidence type="ECO:0000256" key="7">
    <source>
        <dbReference type="PIRSR" id="PIRSR000915-2"/>
    </source>
</evidence>
<keyword evidence="3 9" id="KW-0378">Hydrolase</keyword>
<dbReference type="Gene3D" id="3.40.50.1000">
    <property type="entry name" value="HAD superfamily/HAD-like"/>
    <property type="match status" value="2"/>
</dbReference>
<dbReference type="FunFam" id="3.40.50.1000:FF:000053">
    <property type="entry name" value="TIGR01457 family HAD hydrolase"/>
    <property type="match status" value="1"/>
</dbReference>
<dbReference type="EC" id="3.1.3.-" evidence="5"/>
<feature type="active site" description="Nucleophile" evidence="6">
    <location>
        <position position="10"/>
    </location>
</feature>
<dbReference type="InterPro" id="IPR006357">
    <property type="entry name" value="HAD-SF_hydro_IIA"/>
</dbReference>
<dbReference type="PIRSF" id="PIRSF000915">
    <property type="entry name" value="PGP-type_phosphatase"/>
    <property type="match status" value="1"/>
</dbReference>
<keyword evidence="4 5" id="KW-0460">Magnesium</keyword>
<comment type="similarity">
    <text evidence="1 5">Belongs to the HAD-like hydrolase superfamily. NagD family.</text>
</comment>
<dbReference type="PANTHER" id="PTHR19288">
    <property type="entry name" value="4-NITROPHENYLPHOSPHATASE-RELATED"/>
    <property type="match status" value="1"/>
</dbReference>
<evidence type="ECO:0000256" key="3">
    <source>
        <dbReference type="ARBA" id="ARBA00022801"/>
    </source>
</evidence>
<gene>
    <name evidence="9" type="ORF">AB4Y30_12015</name>
</gene>
<feature type="binding site" evidence="8">
    <location>
        <position position="12"/>
    </location>
    <ligand>
        <name>Mg(2+)</name>
        <dbReference type="ChEBI" id="CHEBI:18420"/>
    </ligand>
</feature>
<dbReference type="CDD" id="cd07530">
    <property type="entry name" value="HAD_Pase_UmpH-like"/>
    <property type="match status" value="1"/>
</dbReference>
<reference evidence="9" key="1">
    <citation type="submission" date="2024-07" db="EMBL/GenBank/DDBJ databases">
        <title>Halotolerant mesophilic bacterium Ornithinibacillus sp. 4-3, sp. nov., isolated from soil.</title>
        <authorList>
            <person name="Sidarenka A.V."/>
            <person name="Guliayeva D.E."/>
            <person name="Leanovich S.I."/>
            <person name="Hileuskaya K.S."/>
            <person name="Akhremchuk A.E."/>
            <person name="Sikolenko M.A."/>
            <person name="Valentovich L.N."/>
        </authorList>
    </citation>
    <scope>NUCLEOTIDE SEQUENCE</scope>
    <source>
        <strain evidence="9">4-3</strain>
    </source>
</reference>
<comment type="function">
    <text evidence="5">Catalyzes the dephosphorylation of 2-6 carbon acid sugars in vitro.</text>
</comment>
<sequence>MKTYKGYMIDLDGTIFRGNEVIEGAQEFIDALYEKNIPYLFLTNNASSTQEEIANKLTRMGIKATPENIFTSSLATAKYIKQVKQEASCFVIGETGIISCLANEGLTIADENCDFVVMGIDRQINYEKLAKACIAIRNGARFISTNSDIAIPTEKGFLPGNGALTSVVAVSTGIQPTFIGKPEKIIMEEALAVLGLAKEDTMMIGDNYDTDILAGLSANVDTLLVFTGITSKQDHEQRDRQATHYVDSLTEWIPHL</sequence>
<keyword evidence="2 5" id="KW-0479">Metal-binding</keyword>
<evidence type="ECO:0000256" key="4">
    <source>
        <dbReference type="ARBA" id="ARBA00022842"/>
    </source>
</evidence>
<comment type="cofactor">
    <cofactor evidence="8">
        <name>Mg(2+)</name>
        <dbReference type="ChEBI" id="CHEBI:18420"/>
    </cofactor>
    <text evidence="8">Divalent metal ions. Mg(2+) is the most effective.</text>
</comment>
<evidence type="ECO:0000256" key="5">
    <source>
        <dbReference type="PIRNR" id="PIRNR000915"/>
    </source>
</evidence>
<feature type="binding site" evidence="7">
    <location>
        <position position="181"/>
    </location>
    <ligand>
        <name>substrate</name>
    </ligand>
</feature>
<dbReference type="SFLD" id="SFLDG01139">
    <property type="entry name" value="C2.A:_Pyridoxal_Phosphate_Phos"/>
    <property type="match status" value="1"/>
</dbReference>
<dbReference type="RefSeq" id="WP_368652472.1">
    <property type="nucleotide sequence ID" value="NZ_CP162599.1"/>
</dbReference>
<dbReference type="Pfam" id="PF13344">
    <property type="entry name" value="Hydrolase_6"/>
    <property type="match status" value="1"/>
</dbReference>
<dbReference type="GO" id="GO:0005737">
    <property type="term" value="C:cytoplasm"/>
    <property type="evidence" value="ECO:0007669"/>
    <property type="project" value="TreeGrafter"/>
</dbReference>
<feature type="active site" description="Proton donor" evidence="6">
    <location>
        <position position="12"/>
    </location>
</feature>
<dbReference type="InterPro" id="IPR006354">
    <property type="entry name" value="HAD-SF_hydro_IIA_hyp1"/>
</dbReference>